<keyword evidence="4" id="KW-1185">Reference proteome</keyword>
<dbReference type="RefSeq" id="WP_138724674.1">
    <property type="nucleotide sequence ID" value="NZ_SSHJ02000009.1"/>
</dbReference>
<dbReference type="Gene3D" id="1.20.1440.130">
    <property type="entry name" value="VKOR domain"/>
    <property type="match status" value="1"/>
</dbReference>
<proteinExistence type="predicted"/>
<evidence type="ECO:0000259" key="2">
    <source>
        <dbReference type="PROSITE" id="PS50990"/>
    </source>
</evidence>
<dbReference type="Gene3D" id="3.40.30.10">
    <property type="entry name" value="Glutaredoxin"/>
    <property type="match status" value="1"/>
</dbReference>
<keyword evidence="1" id="KW-0812">Transmembrane</keyword>
<feature type="transmembrane region" description="Helical" evidence="1">
    <location>
        <begin position="283"/>
        <end position="304"/>
    </location>
</feature>
<keyword evidence="1" id="KW-0472">Membrane</keyword>
<evidence type="ECO:0000256" key="1">
    <source>
        <dbReference type="SAM" id="Phobius"/>
    </source>
</evidence>
<name>A0ABW9JAL7_9SPHI</name>
<gene>
    <name evidence="3" type="ORF">E6A44_018635</name>
</gene>
<evidence type="ECO:0000313" key="3">
    <source>
        <dbReference type="EMBL" id="MFN0257608.1"/>
    </source>
</evidence>
<dbReference type="PROSITE" id="PS50990">
    <property type="entry name" value="PEPTIDASE_C39"/>
    <property type="match status" value="1"/>
</dbReference>
<organism evidence="3 4">
    <name type="scientific">Pedobacter ureilyticus</name>
    <dbReference type="NCBI Taxonomy" id="1393051"/>
    <lineage>
        <taxon>Bacteria</taxon>
        <taxon>Pseudomonadati</taxon>
        <taxon>Bacteroidota</taxon>
        <taxon>Sphingobacteriia</taxon>
        <taxon>Sphingobacteriales</taxon>
        <taxon>Sphingobacteriaceae</taxon>
        <taxon>Pedobacter</taxon>
    </lineage>
</organism>
<dbReference type="InterPro" id="IPR012336">
    <property type="entry name" value="Thioredoxin-like_fold"/>
</dbReference>
<dbReference type="InterPro" id="IPR036249">
    <property type="entry name" value="Thioredoxin-like_sf"/>
</dbReference>
<feature type="transmembrane region" description="Helical" evidence="1">
    <location>
        <begin position="152"/>
        <end position="171"/>
    </location>
</feature>
<dbReference type="SUPFAM" id="SSF52833">
    <property type="entry name" value="Thioredoxin-like"/>
    <property type="match status" value="1"/>
</dbReference>
<dbReference type="Proteomes" id="UP001517247">
    <property type="component" value="Unassembled WGS sequence"/>
</dbReference>
<sequence>MILIAQPVANAIAVPRLLLKALGIKVTDKTLKEKLENHPDFPSLMAVSDCFNEWQISNAAYHIPKEEYKAEELQFPFIAQIPANGGQFILVHQIANGKAIYSDEKVKRKEITEEEFLKSWSGILLYAEATEKSGEEGYFGKKLLETIDELKIPAAVLILVLSVVLAVNFSAAPLDFNLLLVIKFIGIGISVLLLAHSVDANNPLIQNLCSLGKKNNCNAILKSDAAKATSWLSWSEVGFFYFAGSFLSLLFVPTSISLLILINICALPYTLWSIYYQYNHKNWCVLCCTVQALLWLEFFAAMGANSWSLVFSVPTSYIGMLVSFIAPVLLWYILKPALQKSSEYRLLKQQLKKFKYNSELFGHALTKQPRYAVPNEIAPIILGNPEAETIITMVSNPFCGPCAKAHETLDRWLKTRSDIQLKIVFTTADHEDDQRTKVARHVTALSLTNNVALVEKALNHWYEQREKKYEDWAKDYQINIREEVNEATKRQKQWCDMAEITFTPTILVNGYKLPEPYRLEDIQYLIN</sequence>
<dbReference type="CDD" id="cd12921">
    <property type="entry name" value="VKOR_4"/>
    <property type="match status" value="1"/>
</dbReference>
<feature type="transmembrane region" description="Helical" evidence="1">
    <location>
        <begin position="316"/>
        <end position="334"/>
    </location>
</feature>
<evidence type="ECO:0000313" key="4">
    <source>
        <dbReference type="Proteomes" id="UP001517247"/>
    </source>
</evidence>
<accession>A0ABW9JAL7</accession>
<keyword evidence="1" id="KW-1133">Transmembrane helix</keyword>
<dbReference type="InterPro" id="IPR005074">
    <property type="entry name" value="Peptidase_C39"/>
</dbReference>
<dbReference type="InterPro" id="IPR038354">
    <property type="entry name" value="VKOR_sf"/>
</dbReference>
<reference evidence="3 4" key="1">
    <citation type="submission" date="2024-12" db="EMBL/GenBank/DDBJ databases">
        <authorList>
            <person name="Hu S."/>
        </authorList>
    </citation>
    <scope>NUCLEOTIDE SEQUENCE [LARGE SCALE GENOMIC DNA]</scope>
    <source>
        <strain evidence="3 4">THG-T11</strain>
    </source>
</reference>
<feature type="transmembrane region" description="Helical" evidence="1">
    <location>
        <begin position="178"/>
        <end position="198"/>
    </location>
</feature>
<feature type="domain" description="Peptidase C39" evidence="2">
    <location>
        <begin position="4"/>
        <end position="127"/>
    </location>
</feature>
<dbReference type="Pfam" id="PF13462">
    <property type="entry name" value="Thioredoxin_4"/>
    <property type="match status" value="1"/>
</dbReference>
<protein>
    <submittedName>
        <fullName evidence="3">Cysteine peptidase family C39 domain-containing protein</fullName>
    </submittedName>
</protein>
<feature type="transmembrane region" description="Helical" evidence="1">
    <location>
        <begin position="239"/>
        <end position="271"/>
    </location>
</feature>
<comment type="caution">
    <text evidence="3">The sequence shown here is derived from an EMBL/GenBank/DDBJ whole genome shotgun (WGS) entry which is preliminary data.</text>
</comment>
<dbReference type="EMBL" id="SSHJ02000009">
    <property type="protein sequence ID" value="MFN0257608.1"/>
    <property type="molecule type" value="Genomic_DNA"/>
</dbReference>
<dbReference type="Gene3D" id="3.90.70.10">
    <property type="entry name" value="Cysteine proteinases"/>
    <property type="match status" value="1"/>
</dbReference>
<dbReference type="Pfam" id="PF03412">
    <property type="entry name" value="Peptidase_C39"/>
    <property type="match status" value="1"/>
</dbReference>